<gene>
    <name evidence="2" type="ORF">Cvel_19354</name>
</gene>
<dbReference type="GO" id="GO:0005524">
    <property type="term" value="F:ATP binding"/>
    <property type="evidence" value="ECO:0007669"/>
    <property type="project" value="InterPro"/>
</dbReference>
<evidence type="ECO:0000313" key="2">
    <source>
        <dbReference type="EMBL" id="CEM20362.1"/>
    </source>
</evidence>
<dbReference type="Pfam" id="PF00069">
    <property type="entry name" value="Pkinase"/>
    <property type="match status" value="1"/>
</dbReference>
<dbReference type="InterPro" id="IPR000719">
    <property type="entry name" value="Prot_kinase_dom"/>
</dbReference>
<protein>
    <recommendedName>
        <fullName evidence="1">Protein kinase domain-containing protein</fullName>
    </recommendedName>
</protein>
<name>A0A0G4FY50_9ALVE</name>
<dbReference type="PROSITE" id="PS50011">
    <property type="entry name" value="PROTEIN_KINASE_DOM"/>
    <property type="match status" value="1"/>
</dbReference>
<dbReference type="GO" id="GO:0004672">
    <property type="term" value="F:protein kinase activity"/>
    <property type="evidence" value="ECO:0007669"/>
    <property type="project" value="InterPro"/>
</dbReference>
<dbReference type="AlphaFoldDB" id="A0A0G4FY50"/>
<dbReference type="SUPFAM" id="SSF56112">
    <property type="entry name" value="Protein kinase-like (PK-like)"/>
    <property type="match status" value="1"/>
</dbReference>
<dbReference type="VEuPathDB" id="CryptoDB:Cvel_19354"/>
<sequence length="236" mass="26438">MSAHDLALNNFSQPASQASSISNWPLDRGHFGSVFNHHKNFRFSLLNQYLYDTASVEASQKLANVLEGKDGHFNFCDHGLNGLFYEGRPMTPKRGTPFTTAPEVLSGSSDYGPMAELWSLGYLLYESSSEGDNHPLFEMSDKILSRDINPDLRAIRPDAIKQQPVTKDRLREKLPFDTIADGACHRELYHHFIDLLSKLLLMTDIIQHNEHNTDPTPITTNAFAIIPSNGPVTARV</sequence>
<feature type="domain" description="Protein kinase" evidence="1">
    <location>
        <begin position="1"/>
        <end position="193"/>
    </location>
</feature>
<dbReference type="InterPro" id="IPR011009">
    <property type="entry name" value="Kinase-like_dom_sf"/>
</dbReference>
<dbReference type="EMBL" id="CDMZ01000731">
    <property type="protein sequence ID" value="CEM20362.1"/>
    <property type="molecule type" value="Genomic_DNA"/>
</dbReference>
<proteinExistence type="predicted"/>
<dbReference type="Gene3D" id="1.10.510.10">
    <property type="entry name" value="Transferase(Phosphotransferase) domain 1"/>
    <property type="match status" value="1"/>
</dbReference>
<reference evidence="2" key="1">
    <citation type="submission" date="2014-11" db="EMBL/GenBank/DDBJ databases">
        <authorList>
            <person name="Otto D Thomas"/>
            <person name="Naeem Raeece"/>
        </authorList>
    </citation>
    <scope>NUCLEOTIDE SEQUENCE</scope>
</reference>
<accession>A0A0G4FY50</accession>
<evidence type="ECO:0000259" key="1">
    <source>
        <dbReference type="PROSITE" id="PS50011"/>
    </source>
</evidence>
<organism evidence="2">
    <name type="scientific">Chromera velia CCMP2878</name>
    <dbReference type="NCBI Taxonomy" id="1169474"/>
    <lineage>
        <taxon>Eukaryota</taxon>
        <taxon>Sar</taxon>
        <taxon>Alveolata</taxon>
        <taxon>Colpodellida</taxon>
        <taxon>Chromeraceae</taxon>
        <taxon>Chromera</taxon>
    </lineage>
</organism>